<dbReference type="InterPro" id="IPR039421">
    <property type="entry name" value="Type_1_exporter"/>
</dbReference>
<dbReference type="InterPro" id="IPR003439">
    <property type="entry name" value="ABC_transporter-like_ATP-bd"/>
</dbReference>
<dbReference type="EMBL" id="JBDNCH010000002">
    <property type="protein sequence ID" value="MEN9062283.1"/>
    <property type="molecule type" value="Genomic_DNA"/>
</dbReference>
<feature type="compositionally biased region" description="Low complexity" evidence="7">
    <location>
        <begin position="648"/>
        <end position="683"/>
    </location>
</feature>
<dbReference type="SUPFAM" id="SSF52540">
    <property type="entry name" value="P-loop containing nucleoside triphosphate hydrolases"/>
    <property type="match status" value="1"/>
</dbReference>
<accession>A0AAW9SU06</accession>
<dbReference type="SMART" id="SM00382">
    <property type="entry name" value="AAA"/>
    <property type="match status" value="1"/>
</dbReference>
<feature type="domain" description="ABC transporter" evidence="9">
    <location>
        <begin position="415"/>
        <end position="662"/>
    </location>
</feature>
<dbReference type="GO" id="GO:0016887">
    <property type="term" value="F:ATP hydrolysis activity"/>
    <property type="evidence" value="ECO:0007669"/>
    <property type="project" value="InterPro"/>
</dbReference>
<evidence type="ECO:0000256" key="1">
    <source>
        <dbReference type="ARBA" id="ARBA00004651"/>
    </source>
</evidence>
<dbReference type="GO" id="GO:0005886">
    <property type="term" value="C:plasma membrane"/>
    <property type="evidence" value="ECO:0007669"/>
    <property type="project" value="UniProtKB-SubCell"/>
</dbReference>
<comment type="subcellular location">
    <subcellularLocation>
        <location evidence="1">Cell membrane</location>
        <topology evidence="1">Multi-pass membrane protein</topology>
    </subcellularLocation>
</comment>
<organism evidence="11 12">
    <name type="scientific">Ponticoccus litoralis</name>
    <dbReference type="NCBI Taxonomy" id="422297"/>
    <lineage>
        <taxon>Bacteria</taxon>
        <taxon>Pseudomonadati</taxon>
        <taxon>Pseudomonadota</taxon>
        <taxon>Alphaproteobacteria</taxon>
        <taxon>Rhodobacterales</taxon>
        <taxon>Roseobacteraceae</taxon>
        <taxon>Ponticoccus</taxon>
    </lineage>
</organism>
<evidence type="ECO:0000313" key="12">
    <source>
        <dbReference type="Proteomes" id="UP001428774"/>
    </source>
</evidence>
<dbReference type="PANTHER" id="PTHR24221:SF261">
    <property type="entry name" value="GLUTATHIONE_L-CYSTEINE TRANSPORT SYSTEM ATP-BINDING_PERMEASE PROTEIN CYDD"/>
    <property type="match status" value="1"/>
</dbReference>
<keyword evidence="6 8" id="KW-0472">Membrane</keyword>
<dbReference type="InterPro" id="IPR017871">
    <property type="entry name" value="ABC_transporter-like_CS"/>
</dbReference>
<feature type="transmembrane region" description="Helical" evidence="8">
    <location>
        <begin position="254"/>
        <end position="274"/>
    </location>
</feature>
<dbReference type="RefSeq" id="WP_347167276.1">
    <property type="nucleotide sequence ID" value="NZ_JBDNCH010000002.1"/>
</dbReference>
<evidence type="ECO:0000256" key="6">
    <source>
        <dbReference type="ARBA" id="ARBA00023136"/>
    </source>
</evidence>
<keyword evidence="4 11" id="KW-0067">ATP-binding</keyword>
<feature type="region of interest" description="Disordered" evidence="7">
    <location>
        <begin position="622"/>
        <end position="705"/>
    </location>
</feature>
<dbReference type="Gene3D" id="1.20.1560.10">
    <property type="entry name" value="ABC transporter type 1, transmembrane domain"/>
    <property type="match status" value="1"/>
</dbReference>
<keyword evidence="2 8" id="KW-0812">Transmembrane</keyword>
<dbReference type="PANTHER" id="PTHR24221">
    <property type="entry name" value="ATP-BINDING CASSETTE SUB-FAMILY B"/>
    <property type="match status" value="1"/>
</dbReference>
<dbReference type="PROSITE" id="PS50929">
    <property type="entry name" value="ABC_TM1F"/>
    <property type="match status" value="1"/>
</dbReference>
<name>A0AAW9SU06_9RHOB</name>
<dbReference type="SUPFAM" id="SSF90123">
    <property type="entry name" value="ABC transporter transmembrane region"/>
    <property type="match status" value="1"/>
</dbReference>
<keyword evidence="12" id="KW-1185">Reference proteome</keyword>
<feature type="transmembrane region" description="Helical" evidence="8">
    <location>
        <begin position="30"/>
        <end position="59"/>
    </location>
</feature>
<dbReference type="GO" id="GO:0005524">
    <property type="term" value="F:ATP binding"/>
    <property type="evidence" value="ECO:0007669"/>
    <property type="project" value="UniProtKB-KW"/>
</dbReference>
<dbReference type="InterPro" id="IPR027417">
    <property type="entry name" value="P-loop_NTPase"/>
</dbReference>
<proteinExistence type="predicted"/>
<feature type="region of interest" description="Disordered" evidence="7">
    <location>
        <begin position="318"/>
        <end position="417"/>
    </location>
</feature>
<keyword evidence="5 8" id="KW-1133">Transmembrane helix</keyword>
<evidence type="ECO:0000256" key="4">
    <source>
        <dbReference type="ARBA" id="ARBA00022840"/>
    </source>
</evidence>
<evidence type="ECO:0000256" key="5">
    <source>
        <dbReference type="ARBA" id="ARBA00022989"/>
    </source>
</evidence>
<evidence type="ECO:0000256" key="2">
    <source>
        <dbReference type="ARBA" id="ARBA00022692"/>
    </source>
</evidence>
<dbReference type="Pfam" id="PF00005">
    <property type="entry name" value="ABC_tran"/>
    <property type="match status" value="1"/>
</dbReference>
<dbReference type="Proteomes" id="UP001428774">
    <property type="component" value="Unassembled WGS sequence"/>
</dbReference>
<dbReference type="InterPro" id="IPR003593">
    <property type="entry name" value="AAA+_ATPase"/>
</dbReference>
<sequence length="705" mass="71341">MRMLLGMIPLLLRAAPGAMARGAALAVVVLVMGAALLGLSGWFITATGIAGLAGLGIAFDVFRPSAGVRFLALGRTAARYGERLLTHDAVLRALAALRVTVLRQQGRLGGHALARLRGEAVLTRVVSDVDALDGLLLRVVLPVAAGIVTQALVFAALWWLVGPLVALAVLAALLPASAVVLWLLARATLAPSEAAEAGSQALRRGVIDTIRDREALILSGQLAARDAALLDRDARARAATAALDRAERRAGAHLSVVAAGTVAAALVAGALLLGRGAVDAPRAAIGLFVALAPAETVLPLRRGLAEIGRMAGAARRLGLPDRQRGHRGDGADSGGAGDAIGPGVRHGAPARRGLTGPAVGSPDAATSTGAPGGIDPGARHGAPARKGLTGSSVGGAASGDGDQSDDRPTRVGIGAPDMNLTEAPLLRVDRAELSLTVQAGEAVALTGPSGRGKSTLLLGIAGLLPLEGILLKGRAPCDRDEAELRRTVAMLPQRSALMAGTLREALCLAADFDDEALWAVLRAVALDELVAARGGLEMRLGERGAGLSGGQARRLALARCLLQAPELLLLDEPTEGLDDATAAHVLWGVRRHLPEAALLVVMHRGSGHAMFDAVRGGGGAGLNSRRRAGDHGPDGCAGHLRHGGYRAPGGRCPGGSRPPTTGEEPACATGAGAGAAVRVWPGRALPPGQGDGGRWQAATGARGGP</sequence>
<dbReference type="GO" id="GO:0140359">
    <property type="term" value="F:ABC-type transporter activity"/>
    <property type="evidence" value="ECO:0007669"/>
    <property type="project" value="InterPro"/>
</dbReference>
<dbReference type="AlphaFoldDB" id="A0AAW9SU06"/>
<evidence type="ECO:0000313" key="11">
    <source>
        <dbReference type="EMBL" id="MEN9062283.1"/>
    </source>
</evidence>
<feature type="compositionally biased region" description="Basic and acidic residues" evidence="7">
    <location>
        <begin position="318"/>
        <end position="330"/>
    </location>
</feature>
<dbReference type="InterPro" id="IPR011527">
    <property type="entry name" value="ABC1_TM_dom"/>
</dbReference>
<feature type="transmembrane region" description="Helical" evidence="8">
    <location>
        <begin position="165"/>
        <end position="185"/>
    </location>
</feature>
<dbReference type="Gene3D" id="3.40.50.300">
    <property type="entry name" value="P-loop containing nucleotide triphosphate hydrolases"/>
    <property type="match status" value="1"/>
</dbReference>
<reference evidence="11 12" key="1">
    <citation type="submission" date="2024-05" db="EMBL/GenBank/DDBJ databases">
        <title>Genome sequence of Ponticoccus litoralis KCCM 90028.</title>
        <authorList>
            <person name="Kim J.M."/>
            <person name="Lee J.K."/>
            <person name="Choi B.J."/>
            <person name="Bayburt H."/>
            <person name="Baek J.H."/>
            <person name="Jeon C.O."/>
        </authorList>
    </citation>
    <scope>NUCLEOTIDE SEQUENCE [LARGE SCALE GENOMIC DNA]</scope>
    <source>
        <strain evidence="11 12">KCCM 90028</strain>
    </source>
</reference>
<dbReference type="PROSITE" id="PS00211">
    <property type="entry name" value="ABC_TRANSPORTER_1"/>
    <property type="match status" value="1"/>
</dbReference>
<dbReference type="InterPro" id="IPR036640">
    <property type="entry name" value="ABC1_TM_sf"/>
</dbReference>
<protein>
    <submittedName>
        <fullName evidence="11">ATP-binding cassette domain-containing protein</fullName>
    </submittedName>
</protein>
<feature type="transmembrane region" description="Helical" evidence="8">
    <location>
        <begin position="135"/>
        <end position="159"/>
    </location>
</feature>
<evidence type="ECO:0000259" key="9">
    <source>
        <dbReference type="PROSITE" id="PS50893"/>
    </source>
</evidence>
<keyword evidence="3" id="KW-0547">Nucleotide-binding</keyword>
<evidence type="ECO:0000259" key="10">
    <source>
        <dbReference type="PROSITE" id="PS50929"/>
    </source>
</evidence>
<feature type="domain" description="ABC transmembrane type-1" evidence="10">
    <location>
        <begin position="22"/>
        <end position="280"/>
    </location>
</feature>
<feature type="compositionally biased region" description="Gly residues" evidence="7">
    <location>
        <begin position="331"/>
        <end position="340"/>
    </location>
</feature>
<gene>
    <name evidence="11" type="ORF">ABFB10_16075</name>
</gene>
<dbReference type="PROSITE" id="PS50893">
    <property type="entry name" value="ABC_TRANSPORTER_2"/>
    <property type="match status" value="1"/>
</dbReference>
<comment type="caution">
    <text evidence="11">The sequence shown here is derived from an EMBL/GenBank/DDBJ whole genome shotgun (WGS) entry which is preliminary data.</text>
</comment>
<evidence type="ECO:0000256" key="7">
    <source>
        <dbReference type="SAM" id="MobiDB-lite"/>
    </source>
</evidence>
<dbReference type="GO" id="GO:0034040">
    <property type="term" value="F:ATPase-coupled lipid transmembrane transporter activity"/>
    <property type="evidence" value="ECO:0007669"/>
    <property type="project" value="TreeGrafter"/>
</dbReference>
<evidence type="ECO:0000256" key="8">
    <source>
        <dbReference type="SAM" id="Phobius"/>
    </source>
</evidence>
<evidence type="ECO:0000256" key="3">
    <source>
        <dbReference type="ARBA" id="ARBA00022741"/>
    </source>
</evidence>